<evidence type="ECO:0000256" key="1">
    <source>
        <dbReference type="ARBA" id="ARBA00004635"/>
    </source>
</evidence>
<feature type="compositionally biased region" description="Basic residues" evidence="7">
    <location>
        <begin position="44"/>
        <end position="55"/>
    </location>
</feature>
<keyword evidence="4" id="KW-0472">Membrane</keyword>
<evidence type="ECO:0000256" key="4">
    <source>
        <dbReference type="ARBA" id="ARBA00023136"/>
    </source>
</evidence>
<dbReference type="InterPro" id="IPR001573">
    <property type="entry name" value="AKAP_WSK"/>
</dbReference>
<dbReference type="PANTHER" id="PTHR15182:SF0">
    <property type="entry name" value="A-KINASE ANCHOR PROTEIN 5"/>
    <property type="match status" value="1"/>
</dbReference>
<proteinExistence type="predicted"/>
<feature type="compositionally biased region" description="Basic and acidic residues" evidence="7">
    <location>
        <begin position="99"/>
        <end position="109"/>
    </location>
</feature>
<feature type="compositionally biased region" description="Polar residues" evidence="7">
    <location>
        <begin position="76"/>
        <end position="88"/>
    </location>
</feature>
<feature type="domain" description="A kinase-anchoring proteins AKAP-5 and AKAP-12 calmodulin (CaM)-binding" evidence="8">
    <location>
        <begin position="83"/>
        <end position="103"/>
    </location>
</feature>
<dbReference type="InterPro" id="IPR042375">
    <property type="entry name" value="AKAP5"/>
</dbReference>
<protein>
    <submittedName>
        <fullName evidence="10">A-kinase anchor protein 5</fullName>
    </submittedName>
</protein>
<keyword evidence="2" id="KW-0597">Phosphoprotein</keyword>
<evidence type="ECO:0000256" key="2">
    <source>
        <dbReference type="ARBA" id="ARBA00022553"/>
    </source>
</evidence>
<feature type="compositionally biased region" description="Basic and acidic residues" evidence="7">
    <location>
        <begin position="17"/>
        <end position="38"/>
    </location>
</feature>
<dbReference type="PROSITE" id="PS51893">
    <property type="entry name" value="AKAP_CAM_BD"/>
    <property type="match status" value="1"/>
</dbReference>
<feature type="region of interest" description="Disordered" evidence="7">
    <location>
        <begin position="238"/>
        <end position="409"/>
    </location>
</feature>
<evidence type="ECO:0000256" key="5">
    <source>
        <dbReference type="ARBA" id="ARBA00023288"/>
    </source>
</evidence>
<feature type="compositionally biased region" description="Polar residues" evidence="7">
    <location>
        <begin position="250"/>
        <end position="260"/>
    </location>
</feature>
<feature type="region of interest" description="Disordered" evidence="7">
    <location>
        <begin position="168"/>
        <end position="208"/>
    </location>
</feature>
<gene>
    <name evidence="10" type="primary">AKAP5</name>
</gene>
<keyword evidence="5" id="KW-0449">Lipoprotein</keyword>
<feature type="compositionally biased region" description="Polar residues" evidence="7">
    <location>
        <begin position="176"/>
        <end position="188"/>
    </location>
</feature>
<evidence type="ECO:0000259" key="8">
    <source>
        <dbReference type="PROSITE" id="PS51893"/>
    </source>
</evidence>
<feature type="region of interest" description="Disordered" evidence="7">
    <location>
        <begin position="1"/>
        <end position="127"/>
    </location>
</feature>
<dbReference type="RefSeq" id="XP_060030838.1">
    <property type="nucleotide sequence ID" value="XM_060174855.1"/>
</dbReference>
<feature type="compositionally biased region" description="Basic and acidic residues" evidence="7">
    <location>
        <begin position="298"/>
        <end position="409"/>
    </location>
</feature>
<sequence length="502" mass="56758">MKECRVKMDTTASEIQIESKNEKETAEVSPQDERHEGETSMLCFKRRKKAAKAMKIKADSSTAAVAKKDPPKTGVPDQSQPPGGTWTSFKRLVTHKKRSDSSKKLKSSEAELQPEINAEDADLPKKRTRSRLKIPCIKFSKGEKRSHHSKIKEDSDCNIKVEGETKNLVRKIPTQPDDQVTKPKSIQHINEDASRKDGNEVCESDVSNSITSGEKVISVELGLDTGYSTIQTETQILEKDIETNEEKQRVQLQQANPPETSETEHKPPMFSDVPPSPIVPDQQITEVRRNIPESGPIWKDHESREVIAEESKPKHPELSQESDVKENEINTEKPKPKHTELSQESDVKENEINTEKPKPKHPELSQESDVKENEINTEKPKPKHPELSQESDVKENEINTEKPKPEENKRMEPIAIIITDTEISEFDVKKSKNVPKQFLISIENEQVGIFTNDSGFEGRTSEYETLLMETASSLVKNAIQLSIEQLVNEMASNDNKINNLLQ</sequence>
<feature type="compositionally biased region" description="Basic and acidic residues" evidence="7">
    <location>
        <begin position="238"/>
        <end position="249"/>
    </location>
</feature>
<reference evidence="10" key="1">
    <citation type="submission" date="2025-08" db="UniProtKB">
        <authorList>
            <consortium name="RefSeq"/>
        </authorList>
    </citation>
    <scope>IDENTIFICATION</scope>
</reference>
<keyword evidence="9" id="KW-1185">Reference proteome</keyword>
<name>A0ABM3W2P8_ERIEU</name>
<organism evidence="9 10">
    <name type="scientific">Erinaceus europaeus</name>
    <name type="common">Western European hedgehog</name>
    <dbReference type="NCBI Taxonomy" id="9365"/>
    <lineage>
        <taxon>Eukaryota</taxon>
        <taxon>Metazoa</taxon>
        <taxon>Chordata</taxon>
        <taxon>Craniata</taxon>
        <taxon>Vertebrata</taxon>
        <taxon>Euteleostomi</taxon>
        <taxon>Mammalia</taxon>
        <taxon>Eutheria</taxon>
        <taxon>Laurasiatheria</taxon>
        <taxon>Eulipotyphla</taxon>
        <taxon>Erinaceidae</taxon>
        <taxon>Erinaceinae</taxon>
        <taxon>Erinaceus</taxon>
    </lineage>
</organism>
<dbReference type="PANTHER" id="PTHR15182">
    <property type="entry name" value="A-KINASE ANCHOR PROTEIN 5-RELATED"/>
    <property type="match status" value="1"/>
</dbReference>
<evidence type="ECO:0000256" key="7">
    <source>
        <dbReference type="SAM" id="MobiDB-lite"/>
    </source>
</evidence>
<dbReference type="Proteomes" id="UP001652624">
    <property type="component" value="Chromosome 16"/>
</dbReference>
<evidence type="ECO:0000256" key="3">
    <source>
        <dbReference type="ARBA" id="ARBA00022860"/>
    </source>
</evidence>
<accession>A0ABM3W2P8</accession>
<dbReference type="GeneID" id="103121199"/>
<feature type="compositionally biased region" description="Basic and acidic residues" evidence="7">
    <location>
        <begin position="189"/>
        <end position="199"/>
    </location>
</feature>
<dbReference type="Pfam" id="PF03832">
    <property type="entry name" value="WSK"/>
    <property type="match status" value="1"/>
</dbReference>
<evidence type="ECO:0000313" key="10">
    <source>
        <dbReference type="RefSeq" id="XP_060030838.1"/>
    </source>
</evidence>
<evidence type="ECO:0000256" key="6">
    <source>
        <dbReference type="PROSITE-ProRule" id="PRU01241"/>
    </source>
</evidence>
<feature type="short sequence motif" description="AKAP CaM-binding" evidence="6">
    <location>
        <begin position="83"/>
        <end position="103"/>
    </location>
</feature>
<comment type="subcellular location">
    <subcellularLocation>
        <location evidence="1">Membrane</location>
        <topology evidence="1">Lipid-anchor</topology>
    </subcellularLocation>
</comment>
<evidence type="ECO:0000313" key="9">
    <source>
        <dbReference type="Proteomes" id="UP001652624"/>
    </source>
</evidence>
<keyword evidence="3 6" id="KW-0112">Calmodulin-binding</keyword>